<evidence type="ECO:0000256" key="5">
    <source>
        <dbReference type="ARBA" id="ARBA00022692"/>
    </source>
</evidence>
<dbReference type="PANTHER" id="PTHR11795">
    <property type="entry name" value="BRANCHED-CHAIN AMINO ACID TRANSPORT SYSTEM PERMEASE PROTEIN LIVH"/>
    <property type="match status" value="1"/>
</dbReference>
<feature type="transmembrane region" description="Helical" evidence="10">
    <location>
        <begin position="30"/>
        <end position="49"/>
    </location>
</feature>
<evidence type="ECO:0000313" key="11">
    <source>
        <dbReference type="EMBL" id="MFK9090771.1"/>
    </source>
</evidence>
<feature type="transmembrane region" description="Helical" evidence="10">
    <location>
        <begin position="257"/>
        <end position="274"/>
    </location>
</feature>
<keyword evidence="7 10" id="KW-1133">Transmembrane helix</keyword>
<evidence type="ECO:0000256" key="3">
    <source>
        <dbReference type="ARBA" id="ARBA00022475"/>
    </source>
</evidence>
<protein>
    <submittedName>
        <fullName evidence="11">Branched-chain amino acid ABC transporter permease</fullName>
    </submittedName>
</protein>
<evidence type="ECO:0000256" key="1">
    <source>
        <dbReference type="ARBA" id="ARBA00004651"/>
    </source>
</evidence>
<evidence type="ECO:0000313" key="12">
    <source>
        <dbReference type="Proteomes" id="UP001623041"/>
    </source>
</evidence>
<evidence type="ECO:0000256" key="10">
    <source>
        <dbReference type="SAM" id="Phobius"/>
    </source>
</evidence>
<comment type="subcellular location">
    <subcellularLocation>
        <location evidence="1">Cell membrane</location>
        <topology evidence="1">Multi-pass membrane protein</topology>
    </subcellularLocation>
</comment>
<dbReference type="Proteomes" id="UP001623041">
    <property type="component" value="Unassembled WGS sequence"/>
</dbReference>
<feature type="transmembrane region" description="Helical" evidence="10">
    <location>
        <begin position="55"/>
        <end position="76"/>
    </location>
</feature>
<dbReference type="Pfam" id="PF02653">
    <property type="entry name" value="BPD_transp_2"/>
    <property type="match status" value="1"/>
</dbReference>
<evidence type="ECO:0000256" key="4">
    <source>
        <dbReference type="ARBA" id="ARBA00022519"/>
    </source>
</evidence>
<evidence type="ECO:0000256" key="9">
    <source>
        <dbReference type="ARBA" id="ARBA00037998"/>
    </source>
</evidence>
<sequence>MDYLIFGIVTGSILIIASIGFSMVWKTENFLNIAHGQILLIGAYSAYFFKVIMNLPFIVAVVASVISTAILGLVFAKIFYFPVRKNGILVLLFTSVGLSWVIYGVIQGIVGPEIRTFGLETSNMIELFGTQIISFLELSIIITSLVCIVSLHIILTKTKNGKGFRAMAENRDLAQLRGINSKKLSDYVWLISSGLAGLAGILLAMTGTLNMELGWHQILVIMSVVIVGGMGNLYGTMLAALIIGLSMDLSTIFIPTSYRTAIAFIIVIVVLLIRPQGLSRGGAS</sequence>
<reference evidence="11 12" key="1">
    <citation type="submission" date="2024-11" db="EMBL/GenBank/DDBJ databases">
        <authorList>
            <person name="Lucas J.A."/>
        </authorList>
    </citation>
    <scope>NUCLEOTIDE SEQUENCE [LARGE SCALE GENOMIC DNA]</scope>
    <source>
        <strain evidence="11 12">Z 5.4</strain>
    </source>
</reference>
<keyword evidence="12" id="KW-1185">Reference proteome</keyword>
<evidence type="ECO:0000256" key="7">
    <source>
        <dbReference type="ARBA" id="ARBA00022989"/>
    </source>
</evidence>
<keyword evidence="3" id="KW-1003">Cell membrane</keyword>
<dbReference type="InterPro" id="IPR001851">
    <property type="entry name" value="ABC_transp_permease"/>
</dbReference>
<dbReference type="RefSeq" id="WP_406579465.1">
    <property type="nucleotide sequence ID" value="NZ_JBJHQH010000003.1"/>
</dbReference>
<feature type="transmembrane region" description="Helical" evidence="10">
    <location>
        <begin position="88"/>
        <end position="110"/>
    </location>
</feature>
<keyword evidence="4" id="KW-0997">Cell inner membrane</keyword>
<comment type="similarity">
    <text evidence="9">Belongs to the binding-protein-dependent transport system permease family. LivHM subfamily.</text>
</comment>
<name>A0ABW8REZ0_9BACI</name>
<dbReference type="CDD" id="cd06582">
    <property type="entry name" value="TM_PBP1_LivH_like"/>
    <property type="match status" value="1"/>
</dbReference>
<organism evidence="11 12">
    <name type="scientific">Bacillus salipaludis</name>
    <dbReference type="NCBI Taxonomy" id="2547811"/>
    <lineage>
        <taxon>Bacteria</taxon>
        <taxon>Bacillati</taxon>
        <taxon>Bacillota</taxon>
        <taxon>Bacilli</taxon>
        <taxon>Bacillales</taxon>
        <taxon>Bacillaceae</taxon>
        <taxon>Bacillus</taxon>
    </lineage>
</organism>
<gene>
    <name evidence="11" type="ORF">ACJEBI_04660</name>
</gene>
<keyword evidence="5 10" id="KW-0812">Transmembrane</keyword>
<accession>A0ABW8REZ0</accession>
<evidence type="ECO:0000256" key="8">
    <source>
        <dbReference type="ARBA" id="ARBA00023136"/>
    </source>
</evidence>
<evidence type="ECO:0000256" key="2">
    <source>
        <dbReference type="ARBA" id="ARBA00022448"/>
    </source>
</evidence>
<dbReference type="InterPro" id="IPR052157">
    <property type="entry name" value="BCAA_transport_permease"/>
</dbReference>
<comment type="caution">
    <text evidence="11">The sequence shown here is derived from an EMBL/GenBank/DDBJ whole genome shotgun (WGS) entry which is preliminary data.</text>
</comment>
<feature type="transmembrane region" description="Helical" evidence="10">
    <location>
        <begin position="6"/>
        <end position="25"/>
    </location>
</feature>
<evidence type="ECO:0000256" key="6">
    <source>
        <dbReference type="ARBA" id="ARBA00022970"/>
    </source>
</evidence>
<dbReference type="EMBL" id="JBJHQH010000003">
    <property type="protein sequence ID" value="MFK9090771.1"/>
    <property type="molecule type" value="Genomic_DNA"/>
</dbReference>
<feature type="transmembrane region" description="Helical" evidence="10">
    <location>
        <begin position="187"/>
        <end position="206"/>
    </location>
</feature>
<keyword evidence="6" id="KW-0029">Amino-acid transport</keyword>
<feature type="transmembrane region" description="Helical" evidence="10">
    <location>
        <begin position="218"/>
        <end position="245"/>
    </location>
</feature>
<keyword evidence="2" id="KW-0813">Transport</keyword>
<dbReference type="PANTHER" id="PTHR11795:SF371">
    <property type="entry name" value="HIGH-AFFINITY BRANCHED-CHAIN AMINO ACID TRANSPORT SYSTEM PERMEASE PROTEIN LIVH"/>
    <property type="match status" value="1"/>
</dbReference>
<keyword evidence="8 10" id="KW-0472">Membrane</keyword>
<proteinExistence type="inferred from homology"/>
<feature type="transmembrane region" description="Helical" evidence="10">
    <location>
        <begin position="130"/>
        <end position="155"/>
    </location>
</feature>